<dbReference type="Pfam" id="PF00583">
    <property type="entry name" value="Acetyltransf_1"/>
    <property type="match status" value="1"/>
</dbReference>
<dbReference type="PROSITE" id="PS51186">
    <property type="entry name" value="GNAT"/>
    <property type="match status" value="1"/>
</dbReference>
<dbReference type="EMBL" id="CP000473">
    <property type="protein sequence ID" value="ABJ88067.1"/>
    <property type="molecule type" value="Genomic_DNA"/>
</dbReference>
<dbReference type="STRING" id="234267.Acid_7156"/>
<dbReference type="SUPFAM" id="SSF56784">
    <property type="entry name" value="HAD-like"/>
    <property type="match status" value="1"/>
</dbReference>
<dbReference type="InterPro" id="IPR049369">
    <property type="entry name" value="BF1531-like_N"/>
</dbReference>
<dbReference type="Pfam" id="PF21211">
    <property type="entry name" value="FkbH_N"/>
    <property type="match status" value="1"/>
</dbReference>
<dbReference type="Gene3D" id="3.40.50.1110">
    <property type="entry name" value="SGNH hydrolase"/>
    <property type="match status" value="1"/>
</dbReference>
<evidence type="ECO:0000259" key="1">
    <source>
        <dbReference type="PROSITE" id="PS51186"/>
    </source>
</evidence>
<dbReference type="InParanoid" id="Q01QK3"/>
<dbReference type="InterPro" id="IPR000182">
    <property type="entry name" value="GNAT_dom"/>
</dbReference>
<dbReference type="InterPro" id="IPR036412">
    <property type="entry name" value="HAD-like_sf"/>
</dbReference>
<feature type="domain" description="N-acetyltransferase" evidence="1">
    <location>
        <begin position="424"/>
        <end position="572"/>
    </location>
</feature>
<accession>Q01QK3</accession>
<dbReference type="Gene3D" id="3.40.50.1000">
    <property type="entry name" value="HAD superfamily/HAD-like"/>
    <property type="match status" value="1"/>
</dbReference>
<dbReference type="InterPro" id="IPR016181">
    <property type="entry name" value="Acyl_CoA_acyltransferase"/>
</dbReference>
<proteinExistence type="predicted"/>
<dbReference type="NCBIfam" id="TIGR01686">
    <property type="entry name" value="FkbH"/>
    <property type="match status" value="1"/>
</dbReference>
<name>Q01QK3_SOLUE</name>
<reference evidence="2" key="1">
    <citation type="submission" date="2006-10" db="EMBL/GenBank/DDBJ databases">
        <title>Complete sequence of Solibacter usitatus Ellin6076.</title>
        <authorList>
            <consortium name="US DOE Joint Genome Institute"/>
            <person name="Copeland A."/>
            <person name="Lucas S."/>
            <person name="Lapidus A."/>
            <person name="Barry K."/>
            <person name="Detter J.C."/>
            <person name="Glavina del Rio T."/>
            <person name="Hammon N."/>
            <person name="Israni S."/>
            <person name="Dalin E."/>
            <person name="Tice H."/>
            <person name="Pitluck S."/>
            <person name="Thompson L.S."/>
            <person name="Brettin T."/>
            <person name="Bruce D."/>
            <person name="Han C."/>
            <person name="Tapia R."/>
            <person name="Gilna P."/>
            <person name="Schmutz J."/>
            <person name="Larimer F."/>
            <person name="Land M."/>
            <person name="Hauser L."/>
            <person name="Kyrpides N."/>
            <person name="Mikhailova N."/>
            <person name="Janssen P.H."/>
            <person name="Kuske C.R."/>
            <person name="Richardson P."/>
        </authorList>
    </citation>
    <scope>NUCLEOTIDE SEQUENCE</scope>
    <source>
        <strain evidence="2">Ellin6076</strain>
    </source>
</reference>
<protein>
    <submittedName>
        <fullName evidence="2">FkbH like protein</fullName>
    </submittedName>
</protein>
<evidence type="ECO:0000313" key="2">
    <source>
        <dbReference type="EMBL" id="ABJ88067.1"/>
    </source>
</evidence>
<dbReference type="InterPro" id="IPR010037">
    <property type="entry name" value="FkbH_domain"/>
</dbReference>
<dbReference type="NCBIfam" id="TIGR01681">
    <property type="entry name" value="HAD-SF-IIIC"/>
    <property type="match status" value="1"/>
</dbReference>
<dbReference type="eggNOG" id="COG3882">
    <property type="taxonomic scope" value="Bacteria"/>
</dbReference>
<dbReference type="KEGG" id="sus:Acid_7156"/>
<sequence>MLRAAWAREPGSALAGFVASRFDKIRERLALTPYRLAILRSFTVEPVVPILRAIAYTAGVALQVHAGEFGAYAQEILDPEGPLYRFGPDAVVLAVQTRDVAPGLWRGEDAGEDVLGRFADWIAAFRRHSAAALIVHTLETPPAAAGILDGQREDNQAEAVRRINSGLRALTGQHRGVYLLDYDALVALHGRHNWGDERKWLTVRLPLASANLPHLAAEWMRFLHPLAGRVAKCVAVDLDNTLWGGVIGEDGINGIRLGAEYPGAAYQELQRALLDLTRRGILLAICSKNNRADALEALDHHPGMVLKARDFAATRINWEPKAANLREIAAELNIGLDSVAFLDDNPVERQHIREQAPEAIVIDLPEDPMQYAQAVRDCPWFERLTLSAEDRQRGEFYAAQRERAALEQQVSSKEDFYRSLEQVAEIAPVNAQTLARVAQLTQKTNQFNLTTRRYTEQQVERMMTSPDWRVWSLRVTDRYADNGLVGVAIAKLEGEVCEIDSFLMSCRVIGRTVETALLSRLAEDARERGAKVLQGWFLATKKNAPAQNFYREHGFEEAQKNGEGALWKIDLSRKSIAPPEWVRVNEGVNEGVNEAVSEE</sequence>
<dbReference type="GO" id="GO:0016788">
    <property type="term" value="F:hydrolase activity, acting on ester bonds"/>
    <property type="evidence" value="ECO:0007669"/>
    <property type="project" value="UniProtKB-ARBA"/>
</dbReference>
<dbReference type="GO" id="GO:0016747">
    <property type="term" value="F:acyltransferase activity, transferring groups other than amino-acyl groups"/>
    <property type="evidence" value="ECO:0007669"/>
    <property type="project" value="InterPro"/>
</dbReference>
<dbReference type="InterPro" id="IPR023214">
    <property type="entry name" value="HAD_sf"/>
</dbReference>
<gene>
    <name evidence="2" type="ordered locus">Acid_7156</name>
</gene>
<organism evidence="2">
    <name type="scientific">Solibacter usitatus (strain Ellin6076)</name>
    <dbReference type="NCBI Taxonomy" id="234267"/>
    <lineage>
        <taxon>Bacteria</taxon>
        <taxon>Pseudomonadati</taxon>
        <taxon>Acidobacteriota</taxon>
        <taxon>Terriglobia</taxon>
        <taxon>Bryobacterales</taxon>
        <taxon>Solibacteraceae</taxon>
        <taxon>Candidatus Solibacter</taxon>
    </lineage>
</organism>
<dbReference type="InterPro" id="IPR010033">
    <property type="entry name" value="HAD_SF_ppase_IIIC"/>
</dbReference>
<dbReference type="InterPro" id="IPR036514">
    <property type="entry name" value="SGNH_hydro_sf"/>
</dbReference>
<dbReference type="Gene3D" id="3.40.630.30">
    <property type="match status" value="1"/>
</dbReference>
<dbReference type="SUPFAM" id="SSF55729">
    <property type="entry name" value="Acyl-CoA N-acyltransferases (Nat)"/>
    <property type="match status" value="1"/>
</dbReference>
<dbReference type="HOGENOM" id="CLU_018095_1_0_0"/>
<dbReference type="AlphaFoldDB" id="Q01QK3"/>